<keyword evidence="2" id="KW-1133">Transmembrane helix</keyword>
<name>A0A8H5U498_9HYPO</name>
<feature type="domain" description="SMP-30/Gluconolactonase/LRE-like region" evidence="3">
    <location>
        <begin position="247"/>
        <end position="441"/>
    </location>
</feature>
<comment type="caution">
    <text evidence="4">The sequence shown here is derived from an EMBL/GenBank/DDBJ whole genome shotgun (WGS) entry which is preliminary data.</text>
</comment>
<evidence type="ECO:0000313" key="5">
    <source>
        <dbReference type="Proteomes" id="UP000562682"/>
    </source>
</evidence>
<dbReference type="Gene3D" id="2.120.10.30">
    <property type="entry name" value="TolB, C-terminal domain"/>
    <property type="match status" value="1"/>
</dbReference>
<evidence type="ECO:0000256" key="2">
    <source>
        <dbReference type="SAM" id="Phobius"/>
    </source>
</evidence>
<feature type="transmembrane region" description="Helical" evidence="2">
    <location>
        <begin position="29"/>
        <end position="50"/>
    </location>
</feature>
<proteinExistence type="predicted"/>
<organism evidence="4 5">
    <name type="scientific">Fusarium denticulatum</name>
    <dbReference type="NCBI Taxonomy" id="48507"/>
    <lineage>
        <taxon>Eukaryota</taxon>
        <taxon>Fungi</taxon>
        <taxon>Dikarya</taxon>
        <taxon>Ascomycota</taxon>
        <taxon>Pezizomycotina</taxon>
        <taxon>Sordariomycetes</taxon>
        <taxon>Hypocreomycetidae</taxon>
        <taxon>Hypocreales</taxon>
        <taxon>Nectriaceae</taxon>
        <taxon>Fusarium</taxon>
        <taxon>Fusarium fujikuroi species complex</taxon>
    </lineage>
</organism>
<keyword evidence="5" id="KW-1185">Reference proteome</keyword>
<feature type="region of interest" description="Disordered" evidence="1">
    <location>
        <begin position="1"/>
        <end position="27"/>
    </location>
</feature>
<feature type="compositionally biased region" description="Polar residues" evidence="1">
    <location>
        <begin position="1"/>
        <end position="10"/>
    </location>
</feature>
<evidence type="ECO:0000256" key="1">
    <source>
        <dbReference type="SAM" id="MobiDB-lite"/>
    </source>
</evidence>
<dbReference type="InterPro" id="IPR011042">
    <property type="entry name" value="6-blade_b-propeller_TolB-like"/>
</dbReference>
<evidence type="ECO:0000313" key="4">
    <source>
        <dbReference type="EMBL" id="KAF5681726.1"/>
    </source>
</evidence>
<sequence>MSTKRGTSTIKSRDDSGRQGTSNTQKSSILTPTTMAIGVLAIGVLVPYTLGLFGEAQAKPTAIDPAKLPATAQIIDQKSFNVLEHVPPPKEANATTRFLWPGVTYESLTERPFHVYDAEFLDIIGSNPTLTLLATSEKDPIFHEAVVWNPPTEEVFFVQNAGDPDAGTGLAKSSVIQKIALVEAEALKNGSHTESQVKITVVDSDPQVINPNGGTNYKGQIIFAGEGQGEKIPSALYLMNPEVPYNTTSEQSFGLFRSETADWVTVALVNNFFGRQFNSLNDVSVNPRNGDIYFTDTMYGYWQYFRPEPGLQNQVYRFDPDTGALTVVADGFVAPNGLTFSPDGLHAYVTDTGISNALFGHNYTRPASIYRFDVQEDGTWDNRKTFAFTAARLPDGIHCDSKGNVYAGCGDGVHVWNRSGKLIGKIYTGINAANFQFAGQGRMVIMGRTKLFYATLAASGAPLS</sequence>
<accession>A0A8H5U498</accession>
<dbReference type="InterPro" id="IPR052988">
    <property type="entry name" value="Oryzine_lactonohydrolase"/>
</dbReference>
<dbReference type="EMBL" id="JAAOAK010000233">
    <property type="protein sequence ID" value="KAF5681726.1"/>
    <property type="molecule type" value="Genomic_DNA"/>
</dbReference>
<dbReference type="PANTHER" id="PTHR47064:SF2">
    <property type="entry name" value="SMP-30_GLUCONOLACTONASE_LRE-LIKE REGION DOMAIN-CONTAINING PROTEIN-RELATED"/>
    <property type="match status" value="1"/>
</dbReference>
<dbReference type="Proteomes" id="UP000562682">
    <property type="component" value="Unassembled WGS sequence"/>
</dbReference>
<dbReference type="PANTHER" id="PTHR47064">
    <property type="entry name" value="PUTATIVE (AFU_ORTHOLOGUE AFUA_1G08990)-RELATED"/>
    <property type="match status" value="1"/>
</dbReference>
<protein>
    <submittedName>
        <fullName evidence="4">Gluconolactonase</fullName>
    </submittedName>
</protein>
<evidence type="ECO:0000259" key="3">
    <source>
        <dbReference type="Pfam" id="PF08450"/>
    </source>
</evidence>
<dbReference type="AlphaFoldDB" id="A0A8H5U498"/>
<keyword evidence="2" id="KW-0472">Membrane</keyword>
<reference evidence="4 5" key="1">
    <citation type="submission" date="2020-05" db="EMBL/GenBank/DDBJ databases">
        <title>Identification and distribution of gene clusters putatively required for synthesis of sphingolipid metabolism inhibitors in phylogenetically diverse species of the filamentous fungus Fusarium.</title>
        <authorList>
            <person name="Kim H.-S."/>
            <person name="Busman M."/>
            <person name="Brown D.W."/>
            <person name="Divon H."/>
            <person name="Uhlig S."/>
            <person name="Proctor R.H."/>
        </authorList>
    </citation>
    <scope>NUCLEOTIDE SEQUENCE [LARGE SCALE GENOMIC DNA]</scope>
    <source>
        <strain evidence="4 5">NRRL 25311</strain>
    </source>
</reference>
<dbReference type="InterPro" id="IPR013658">
    <property type="entry name" value="SGL"/>
</dbReference>
<dbReference type="Pfam" id="PF08450">
    <property type="entry name" value="SGL"/>
    <property type="match status" value="1"/>
</dbReference>
<feature type="compositionally biased region" description="Polar residues" evidence="1">
    <location>
        <begin position="18"/>
        <end position="27"/>
    </location>
</feature>
<gene>
    <name evidence="4" type="ORF">FDENT_7961</name>
</gene>
<dbReference type="SUPFAM" id="SSF63829">
    <property type="entry name" value="Calcium-dependent phosphotriesterase"/>
    <property type="match status" value="1"/>
</dbReference>
<keyword evidence="2" id="KW-0812">Transmembrane</keyword>